<keyword evidence="4" id="KW-1185">Reference proteome</keyword>
<sequence length="79" mass="8696">MLQRAFSFALVCVSSIPVLPRLADENARYGILTNRHFSLHSKDPSCTQVALDAESRAEHAGNLASEKGFHSRLKKASEL</sequence>
<keyword evidence="2" id="KW-0732">Signal</keyword>
<dbReference type="AlphaFoldDB" id="A0A016RT14"/>
<evidence type="ECO:0008006" key="5">
    <source>
        <dbReference type="Google" id="ProtNLM"/>
    </source>
</evidence>
<feature type="chain" id="PRO_5001488476" description="SCP domain-containing protein" evidence="2">
    <location>
        <begin position="24"/>
        <end position="79"/>
    </location>
</feature>
<evidence type="ECO:0000256" key="1">
    <source>
        <dbReference type="SAM" id="MobiDB-lite"/>
    </source>
</evidence>
<name>A0A016RT14_9BILA</name>
<dbReference type="EMBL" id="JARK01001728">
    <property type="protein sequence ID" value="EYB81109.1"/>
    <property type="molecule type" value="Genomic_DNA"/>
</dbReference>
<organism evidence="3 4">
    <name type="scientific">Ancylostoma ceylanicum</name>
    <dbReference type="NCBI Taxonomy" id="53326"/>
    <lineage>
        <taxon>Eukaryota</taxon>
        <taxon>Metazoa</taxon>
        <taxon>Ecdysozoa</taxon>
        <taxon>Nematoda</taxon>
        <taxon>Chromadorea</taxon>
        <taxon>Rhabditida</taxon>
        <taxon>Rhabditina</taxon>
        <taxon>Rhabditomorpha</taxon>
        <taxon>Strongyloidea</taxon>
        <taxon>Ancylostomatidae</taxon>
        <taxon>Ancylostomatinae</taxon>
        <taxon>Ancylostoma</taxon>
    </lineage>
</organism>
<evidence type="ECO:0000313" key="4">
    <source>
        <dbReference type="Proteomes" id="UP000024635"/>
    </source>
</evidence>
<gene>
    <name evidence="3" type="primary">Acey_s0392.g583</name>
    <name evidence="3" type="ORF">Y032_0392g583</name>
</gene>
<proteinExistence type="predicted"/>
<feature type="compositionally biased region" description="Basic residues" evidence="1">
    <location>
        <begin position="70"/>
        <end position="79"/>
    </location>
</feature>
<feature type="region of interest" description="Disordered" evidence="1">
    <location>
        <begin position="60"/>
        <end position="79"/>
    </location>
</feature>
<evidence type="ECO:0000256" key="2">
    <source>
        <dbReference type="SAM" id="SignalP"/>
    </source>
</evidence>
<dbReference type="Proteomes" id="UP000024635">
    <property type="component" value="Unassembled WGS sequence"/>
</dbReference>
<accession>A0A016RT14</accession>
<comment type="caution">
    <text evidence="3">The sequence shown here is derived from an EMBL/GenBank/DDBJ whole genome shotgun (WGS) entry which is preliminary data.</text>
</comment>
<reference evidence="4" key="1">
    <citation type="journal article" date="2015" name="Nat. Genet.">
        <title>The genome and transcriptome of the zoonotic hookworm Ancylostoma ceylanicum identify infection-specific gene families.</title>
        <authorList>
            <person name="Schwarz E.M."/>
            <person name="Hu Y."/>
            <person name="Antoshechkin I."/>
            <person name="Miller M.M."/>
            <person name="Sternberg P.W."/>
            <person name="Aroian R.V."/>
        </authorList>
    </citation>
    <scope>NUCLEOTIDE SEQUENCE</scope>
    <source>
        <strain evidence="4">HY135</strain>
    </source>
</reference>
<evidence type="ECO:0000313" key="3">
    <source>
        <dbReference type="EMBL" id="EYB81109.1"/>
    </source>
</evidence>
<protein>
    <recommendedName>
        <fullName evidence="5">SCP domain-containing protein</fullName>
    </recommendedName>
</protein>
<feature type="signal peptide" evidence="2">
    <location>
        <begin position="1"/>
        <end position="23"/>
    </location>
</feature>